<name>A0ABQ9GPP6_9NEOP</name>
<gene>
    <name evidence="1" type="ORF">PR048_024814</name>
</gene>
<keyword evidence="2" id="KW-1185">Reference proteome</keyword>
<evidence type="ECO:0000313" key="1">
    <source>
        <dbReference type="EMBL" id="KAJ8873974.1"/>
    </source>
</evidence>
<sequence length="390" mass="43980">MALWRLGWRLYFRLKLPTRRSHSRSKSRRRNTAAMDNEQVALLPSAEDAGGNCTGLHFLPFLLLVCCCHFRLSLLGWLSPVVAAINHLRTSRFGVVRVARPLGQGRRRVSVLLVMDGRMRFDRSVRMINHKNQQILQSAPGPGMPAPIQAERATKFTWCAVAVAVAQWLAHSPPTKVIRVRSPAGSLPDFRMRESCVQRAFSGHSRFLRPCIPAPLHPRVSFHVMFRDDGYLRRFAHSPPTKANQFQSSTRPLLNFRNWESCRTMPLLIDWFSRGSPISSIFKFRRCSIFIPLHTFNPAEGNGKPPRCHRLARSPPTKANRAQSSAGAPDFRKWESCRTIPLVGGFSRGCPVYPPHLHSSATQYSLQSPSSALETSLLRYGPNLFTPVTA</sequence>
<reference evidence="1 2" key="1">
    <citation type="submission" date="2023-02" db="EMBL/GenBank/DDBJ databases">
        <title>LHISI_Scaffold_Assembly.</title>
        <authorList>
            <person name="Stuart O.P."/>
            <person name="Cleave R."/>
            <person name="Magrath M.J.L."/>
            <person name="Mikheyev A.S."/>
        </authorList>
    </citation>
    <scope>NUCLEOTIDE SEQUENCE [LARGE SCALE GENOMIC DNA]</scope>
    <source>
        <strain evidence="1">Daus_M_001</strain>
        <tissue evidence="1">Leg muscle</tissue>
    </source>
</reference>
<organism evidence="1 2">
    <name type="scientific">Dryococelus australis</name>
    <dbReference type="NCBI Taxonomy" id="614101"/>
    <lineage>
        <taxon>Eukaryota</taxon>
        <taxon>Metazoa</taxon>
        <taxon>Ecdysozoa</taxon>
        <taxon>Arthropoda</taxon>
        <taxon>Hexapoda</taxon>
        <taxon>Insecta</taxon>
        <taxon>Pterygota</taxon>
        <taxon>Neoptera</taxon>
        <taxon>Polyneoptera</taxon>
        <taxon>Phasmatodea</taxon>
        <taxon>Verophasmatodea</taxon>
        <taxon>Anareolatae</taxon>
        <taxon>Phasmatidae</taxon>
        <taxon>Eurycanthinae</taxon>
        <taxon>Dryococelus</taxon>
    </lineage>
</organism>
<comment type="caution">
    <text evidence="1">The sequence shown here is derived from an EMBL/GenBank/DDBJ whole genome shotgun (WGS) entry which is preliminary data.</text>
</comment>
<proteinExistence type="predicted"/>
<evidence type="ECO:0000313" key="2">
    <source>
        <dbReference type="Proteomes" id="UP001159363"/>
    </source>
</evidence>
<dbReference type="Proteomes" id="UP001159363">
    <property type="component" value="Chromosome 9"/>
</dbReference>
<dbReference type="EMBL" id="JARBHB010000010">
    <property type="protein sequence ID" value="KAJ8873974.1"/>
    <property type="molecule type" value="Genomic_DNA"/>
</dbReference>
<protein>
    <submittedName>
        <fullName evidence="1">Uncharacterized protein</fullName>
    </submittedName>
</protein>
<accession>A0ABQ9GPP6</accession>